<proteinExistence type="predicted"/>
<dbReference type="EMBL" id="CAKMRJ010004445">
    <property type="protein sequence ID" value="CAH1435517.1"/>
    <property type="molecule type" value="Genomic_DNA"/>
</dbReference>
<dbReference type="SUPFAM" id="SSF81383">
    <property type="entry name" value="F-box domain"/>
    <property type="match status" value="1"/>
</dbReference>
<sequence length="207" mass="23504">MEEEEDDDDSNDYLSFELQVEIIKRLPVKSLLQFRSASKRWKTLIDSSKFIAAHTVGQTQLNHLLVWYEDCYVDLRKTGKKIVSFVDDETLESIFTRQEIDPTTLGLAKHYKDLRVVGSSQGLLCLYDFERDHSCYKSVTAMVVLWNPSIRKSIGVVVPRVSGWGFRHTVLGFGVCPITSDSMIVKITNVSIEMRSSTGVSWAACWG</sequence>
<dbReference type="PANTHER" id="PTHR31672">
    <property type="entry name" value="BNACNNG10540D PROTEIN"/>
    <property type="match status" value="1"/>
</dbReference>
<dbReference type="AlphaFoldDB" id="A0AAU9N9L4"/>
<dbReference type="SMART" id="SM00256">
    <property type="entry name" value="FBOX"/>
    <property type="match status" value="1"/>
</dbReference>
<dbReference type="PANTHER" id="PTHR31672:SF10">
    <property type="entry name" value="F-BOX DOMAIN-CONTAINING PROTEIN"/>
    <property type="match status" value="1"/>
</dbReference>
<feature type="domain" description="F-box" evidence="1">
    <location>
        <begin position="14"/>
        <end position="54"/>
    </location>
</feature>
<dbReference type="InterPro" id="IPR001810">
    <property type="entry name" value="F-box_dom"/>
</dbReference>
<comment type="caution">
    <text evidence="2">The sequence shown here is derived from an EMBL/GenBank/DDBJ whole genome shotgun (WGS) entry which is preliminary data.</text>
</comment>
<name>A0AAU9N9L4_9ASTR</name>
<gene>
    <name evidence="2" type="ORF">LVIROSA_LOCUS21954</name>
</gene>
<evidence type="ECO:0000313" key="3">
    <source>
        <dbReference type="Proteomes" id="UP001157418"/>
    </source>
</evidence>
<evidence type="ECO:0000259" key="1">
    <source>
        <dbReference type="SMART" id="SM00256"/>
    </source>
</evidence>
<organism evidence="2 3">
    <name type="scientific">Lactuca virosa</name>
    <dbReference type="NCBI Taxonomy" id="75947"/>
    <lineage>
        <taxon>Eukaryota</taxon>
        <taxon>Viridiplantae</taxon>
        <taxon>Streptophyta</taxon>
        <taxon>Embryophyta</taxon>
        <taxon>Tracheophyta</taxon>
        <taxon>Spermatophyta</taxon>
        <taxon>Magnoliopsida</taxon>
        <taxon>eudicotyledons</taxon>
        <taxon>Gunneridae</taxon>
        <taxon>Pentapetalae</taxon>
        <taxon>asterids</taxon>
        <taxon>campanulids</taxon>
        <taxon>Asterales</taxon>
        <taxon>Asteraceae</taxon>
        <taxon>Cichorioideae</taxon>
        <taxon>Cichorieae</taxon>
        <taxon>Lactucinae</taxon>
        <taxon>Lactuca</taxon>
    </lineage>
</organism>
<reference evidence="2 3" key="1">
    <citation type="submission" date="2022-01" db="EMBL/GenBank/DDBJ databases">
        <authorList>
            <person name="Xiong W."/>
            <person name="Schranz E."/>
        </authorList>
    </citation>
    <scope>NUCLEOTIDE SEQUENCE [LARGE SCALE GENOMIC DNA]</scope>
</reference>
<keyword evidence="3" id="KW-1185">Reference proteome</keyword>
<dbReference type="Proteomes" id="UP001157418">
    <property type="component" value="Unassembled WGS sequence"/>
</dbReference>
<dbReference type="InterPro" id="IPR050796">
    <property type="entry name" value="SCF_F-box_component"/>
</dbReference>
<accession>A0AAU9N9L4</accession>
<evidence type="ECO:0000313" key="2">
    <source>
        <dbReference type="EMBL" id="CAH1435517.1"/>
    </source>
</evidence>
<protein>
    <recommendedName>
        <fullName evidence="1">F-box domain-containing protein</fullName>
    </recommendedName>
</protein>
<dbReference type="Gene3D" id="1.20.1280.50">
    <property type="match status" value="1"/>
</dbReference>
<dbReference type="Pfam" id="PF00646">
    <property type="entry name" value="F-box"/>
    <property type="match status" value="1"/>
</dbReference>
<dbReference type="InterPro" id="IPR036047">
    <property type="entry name" value="F-box-like_dom_sf"/>
</dbReference>